<dbReference type="RefSeq" id="WP_040634152.1">
    <property type="nucleotide sequence ID" value="NZ_ANBO01000025.1"/>
</dbReference>
<accession>A0A5N5UVM2</accession>
<dbReference type="AlphaFoldDB" id="A0A5N5UVM2"/>
<keyword evidence="2" id="KW-1185">Reference proteome</keyword>
<proteinExistence type="predicted"/>
<evidence type="ECO:0000313" key="1">
    <source>
        <dbReference type="EMBL" id="KAB7753643.1"/>
    </source>
</evidence>
<protein>
    <submittedName>
        <fullName evidence="1">Uncharacterized protein</fullName>
    </submittedName>
</protein>
<organism evidence="1 2">
    <name type="scientific">Mycolicibacterium phlei DSM 43239 = CCUG 21000</name>
    <dbReference type="NCBI Taxonomy" id="1226750"/>
    <lineage>
        <taxon>Bacteria</taxon>
        <taxon>Bacillati</taxon>
        <taxon>Actinomycetota</taxon>
        <taxon>Actinomycetes</taxon>
        <taxon>Mycobacteriales</taxon>
        <taxon>Mycobacteriaceae</taxon>
        <taxon>Mycolicibacterium</taxon>
    </lineage>
</organism>
<gene>
    <name evidence="1" type="ORF">MPHL21000_18280</name>
</gene>
<dbReference type="EMBL" id="ANBP01000032">
    <property type="protein sequence ID" value="KAB7753643.1"/>
    <property type="molecule type" value="Genomic_DNA"/>
</dbReference>
<reference evidence="1 2" key="1">
    <citation type="submission" date="2012-10" db="EMBL/GenBank/DDBJ databases">
        <title>The draft sequence of the Mycobacterium pheli genome.</title>
        <authorList>
            <person name="Pettersson B.M.F."/>
            <person name="Das S."/>
            <person name="Dasgupta S."/>
            <person name="Bhattacharya A."/>
            <person name="Kirsebom L.A."/>
        </authorList>
    </citation>
    <scope>NUCLEOTIDE SEQUENCE [LARGE SCALE GENOMIC DNA]</scope>
    <source>
        <strain evidence="1 2">CCUG 21000</strain>
    </source>
</reference>
<comment type="caution">
    <text evidence="1">The sequence shown here is derived from an EMBL/GenBank/DDBJ whole genome shotgun (WGS) entry which is preliminary data.</text>
</comment>
<name>A0A5N5UVM2_MYCPH</name>
<sequence length="68" mass="7374">MTVAELSAALSDVQWRDPDVDENALRGLKFSAALPSELAKQTLAARLGDIQHAREVLAEKRSIVRTSG</sequence>
<evidence type="ECO:0000313" key="2">
    <source>
        <dbReference type="Proteomes" id="UP000325690"/>
    </source>
</evidence>
<dbReference type="Proteomes" id="UP000325690">
    <property type="component" value="Unassembled WGS sequence"/>
</dbReference>
<dbReference type="GeneID" id="74305545"/>